<gene>
    <name evidence="2" type="ORF">FIA58_009145</name>
</gene>
<dbReference type="RefSeq" id="WP_140962179.1">
    <property type="nucleotide sequence ID" value="NZ_VEVQ02000005.1"/>
</dbReference>
<name>A0ABX0IQ64_9FLAO</name>
<comment type="caution">
    <text evidence="2">The sequence shown here is derived from an EMBL/GenBank/DDBJ whole genome shotgun (WGS) entry which is preliminary data.</text>
</comment>
<keyword evidence="3" id="KW-1185">Reference proteome</keyword>
<sequence>MANPLDMVANSVNKTVGSLLGTKSTSKKKKTVRKPTKAQMKKYVYPMLKKAKKTAYKQGKKSSSYSRQRPVLIKRSMY</sequence>
<evidence type="ECO:0000256" key="1">
    <source>
        <dbReference type="SAM" id="MobiDB-lite"/>
    </source>
</evidence>
<dbReference type="EMBL" id="VEVQ02000005">
    <property type="protein sequence ID" value="NHN25838.1"/>
    <property type="molecule type" value="Genomic_DNA"/>
</dbReference>
<accession>A0ABX0IQ64</accession>
<evidence type="ECO:0000313" key="3">
    <source>
        <dbReference type="Proteomes" id="UP000817854"/>
    </source>
</evidence>
<feature type="compositionally biased region" description="Basic residues" evidence="1">
    <location>
        <begin position="49"/>
        <end position="60"/>
    </location>
</feature>
<feature type="compositionally biased region" description="Basic residues" evidence="1">
    <location>
        <begin position="25"/>
        <end position="40"/>
    </location>
</feature>
<reference evidence="2" key="2">
    <citation type="submission" date="2020-02" db="EMBL/GenBank/DDBJ databases">
        <title>Flavobacterium profundi sp. nov., isolated from a deep-sea seamount.</title>
        <authorList>
            <person name="Zhang D.-C."/>
        </authorList>
    </citation>
    <scope>NUCLEOTIDE SEQUENCE</scope>
    <source>
        <strain evidence="2">EC11</strain>
    </source>
</reference>
<reference evidence="2" key="1">
    <citation type="submission" date="2019-05" db="EMBL/GenBank/DDBJ databases">
        <authorList>
            <person name="Lianzixin W."/>
        </authorList>
    </citation>
    <scope>NUCLEOTIDE SEQUENCE</scope>
    <source>
        <strain evidence="2">EC11</strain>
    </source>
</reference>
<evidence type="ECO:0008006" key="4">
    <source>
        <dbReference type="Google" id="ProtNLM"/>
    </source>
</evidence>
<protein>
    <recommendedName>
        <fullName evidence="4">DUF5872 domain-containing protein</fullName>
    </recommendedName>
</protein>
<evidence type="ECO:0000313" key="2">
    <source>
        <dbReference type="EMBL" id="NHN25838.1"/>
    </source>
</evidence>
<feature type="region of interest" description="Disordered" evidence="1">
    <location>
        <begin position="19"/>
        <end position="78"/>
    </location>
</feature>
<organism evidence="2 3">
    <name type="scientific">Flavobacterium jejuense</name>
    <dbReference type="NCBI Taxonomy" id="1544455"/>
    <lineage>
        <taxon>Bacteria</taxon>
        <taxon>Pseudomonadati</taxon>
        <taxon>Bacteroidota</taxon>
        <taxon>Flavobacteriia</taxon>
        <taxon>Flavobacteriales</taxon>
        <taxon>Flavobacteriaceae</taxon>
        <taxon>Flavobacterium</taxon>
    </lineage>
</organism>
<dbReference type="Proteomes" id="UP000817854">
    <property type="component" value="Unassembled WGS sequence"/>
</dbReference>
<proteinExistence type="predicted"/>